<dbReference type="SUPFAM" id="SSF55785">
    <property type="entry name" value="PYP-like sensor domain (PAS domain)"/>
    <property type="match status" value="1"/>
</dbReference>
<dbReference type="InterPro" id="IPR000014">
    <property type="entry name" value="PAS"/>
</dbReference>
<sequence length="576" mass="61034">MAERPAGGHGEGLRWAAEPGFWREVFDHLGAGLAVVDSTGRIAAVNPAAEELLGRTAAAMLGRNFHDLLHRGAHGATPPGVQCPLLTALSQGTAAHAETDGFTRGDGRLVPVTWSGAPVIKDGRVVGMTVLFADITASQAARADRAAHVLALENRTGRLTLVAEITSVLTQPLHTEEALSRLGRLLVPRLADWAAVDLRIESGQVRRVAVTGPEGRDFDQEAWQGPLPPPAEHSRSPLVRVLHSGESAVLGRQEITAPPDSSLAAVQAGFLQAMGAVSAVVVPLGTARQITGALTLARTDPARPFDTTELALARDIGRHVGLAIDNARVFGRQREIAEAMQRNLLAPPPQPGPLRLSARYQPAPAGSQVGGDWYDAFLLRDGATALVIGDVVGHDLTAAAGMAQLHGTLRSLAWDRTGPPSAIIDRLDEAIPSITDVPMATAILARVEGPENGPWRLRWTNAGHPPPLLVTRDGRAEYLDQGRGLLLGTGLGSDGRPDATEPLPPGSTLLLYTDGLIEVPGTDLDTGLERLRRHAAALAHHPLEDFCDQILNRKPASNTDDIALLALRIPQPTSRR</sequence>
<organism evidence="4 5">
    <name type="scientific">Actinomadura miaoliensis</name>
    <dbReference type="NCBI Taxonomy" id="430685"/>
    <lineage>
        <taxon>Bacteria</taxon>
        <taxon>Bacillati</taxon>
        <taxon>Actinomycetota</taxon>
        <taxon>Actinomycetes</taxon>
        <taxon>Streptosporangiales</taxon>
        <taxon>Thermomonosporaceae</taxon>
        <taxon>Actinomadura</taxon>
    </lineage>
</organism>
<dbReference type="PROSITE" id="PS50112">
    <property type="entry name" value="PAS"/>
    <property type="match status" value="1"/>
</dbReference>
<dbReference type="Gene3D" id="3.30.450.20">
    <property type="entry name" value="PAS domain"/>
    <property type="match status" value="1"/>
</dbReference>
<dbReference type="InterPro" id="IPR029016">
    <property type="entry name" value="GAF-like_dom_sf"/>
</dbReference>
<evidence type="ECO:0000256" key="1">
    <source>
        <dbReference type="ARBA" id="ARBA00022801"/>
    </source>
</evidence>
<dbReference type="SUPFAM" id="SSF55781">
    <property type="entry name" value="GAF domain-like"/>
    <property type="match status" value="1"/>
</dbReference>
<dbReference type="PANTHER" id="PTHR43156">
    <property type="entry name" value="STAGE II SPORULATION PROTEIN E-RELATED"/>
    <property type="match status" value="1"/>
</dbReference>
<dbReference type="EMBL" id="BAAAZG010000052">
    <property type="protein sequence ID" value="GAA4095091.1"/>
    <property type="molecule type" value="Genomic_DNA"/>
</dbReference>
<evidence type="ECO:0000256" key="2">
    <source>
        <dbReference type="SAM" id="MobiDB-lite"/>
    </source>
</evidence>
<evidence type="ECO:0000313" key="5">
    <source>
        <dbReference type="Proteomes" id="UP001500683"/>
    </source>
</evidence>
<comment type="caution">
    <text evidence="4">The sequence shown here is derived from an EMBL/GenBank/DDBJ whole genome shotgun (WGS) entry which is preliminary data.</text>
</comment>
<dbReference type="InterPro" id="IPR013656">
    <property type="entry name" value="PAS_4"/>
</dbReference>
<feature type="region of interest" description="Disordered" evidence="2">
    <location>
        <begin position="216"/>
        <end position="235"/>
    </location>
</feature>
<dbReference type="SMART" id="SM00091">
    <property type="entry name" value="PAS"/>
    <property type="match status" value="1"/>
</dbReference>
<feature type="domain" description="PAS" evidence="3">
    <location>
        <begin position="18"/>
        <end position="70"/>
    </location>
</feature>
<dbReference type="Gene3D" id="3.30.450.40">
    <property type="match status" value="1"/>
</dbReference>
<dbReference type="Pfam" id="PF07228">
    <property type="entry name" value="SpoIIE"/>
    <property type="match status" value="1"/>
</dbReference>
<evidence type="ECO:0000259" key="3">
    <source>
        <dbReference type="PROSITE" id="PS50112"/>
    </source>
</evidence>
<dbReference type="SMART" id="SM00331">
    <property type="entry name" value="PP2C_SIG"/>
    <property type="match status" value="1"/>
</dbReference>
<dbReference type="Proteomes" id="UP001500683">
    <property type="component" value="Unassembled WGS sequence"/>
</dbReference>
<dbReference type="PANTHER" id="PTHR43156:SF2">
    <property type="entry name" value="STAGE II SPORULATION PROTEIN E"/>
    <property type="match status" value="1"/>
</dbReference>
<dbReference type="InterPro" id="IPR052016">
    <property type="entry name" value="Bact_Sigma-Reg"/>
</dbReference>
<keyword evidence="1" id="KW-0378">Hydrolase</keyword>
<dbReference type="RefSeq" id="WP_344955728.1">
    <property type="nucleotide sequence ID" value="NZ_BAAAZG010000052.1"/>
</dbReference>
<reference evidence="5" key="1">
    <citation type="journal article" date="2019" name="Int. J. Syst. Evol. Microbiol.">
        <title>The Global Catalogue of Microorganisms (GCM) 10K type strain sequencing project: providing services to taxonomists for standard genome sequencing and annotation.</title>
        <authorList>
            <consortium name="The Broad Institute Genomics Platform"/>
            <consortium name="The Broad Institute Genome Sequencing Center for Infectious Disease"/>
            <person name="Wu L."/>
            <person name="Ma J."/>
        </authorList>
    </citation>
    <scope>NUCLEOTIDE SEQUENCE [LARGE SCALE GENOMIC DNA]</scope>
    <source>
        <strain evidence="5">JCM 16702</strain>
    </source>
</reference>
<dbReference type="Gene3D" id="3.60.40.10">
    <property type="entry name" value="PPM-type phosphatase domain"/>
    <property type="match status" value="1"/>
</dbReference>
<dbReference type="InterPro" id="IPR035965">
    <property type="entry name" value="PAS-like_dom_sf"/>
</dbReference>
<dbReference type="InterPro" id="IPR003018">
    <property type="entry name" value="GAF"/>
</dbReference>
<protein>
    <submittedName>
        <fullName evidence="4">SpoIIE family protein phosphatase</fullName>
    </submittedName>
</protein>
<dbReference type="NCBIfam" id="TIGR00229">
    <property type="entry name" value="sensory_box"/>
    <property type="match status" value="1"/>
</dbReference>
<dbReference type="Pfam" id="PF08448">
    <property type="entry name" value="PAS_4"/>
    <property type="match status" value="1"/>
</dbReference>
<gene>
    <name evidence="4" type="ORF">GCM10022214_67500</name>
</gene>
<evidence type="ECO:0000313" key="4">
    <source>
        <dbReference type="EMBL" id="GAA4095091.1"/>
    </source>
</evidence>
<accession>A0ABP7WSE7</accession>
<proteinExistence type="predicted"/>
<dbReference type="InterPro" id="IPR001932">
    <property type="entry name" value="PPM-type_phosphatase-like_dom"/>
</dbReference>
<dbReference type="SUPFAM" id="SSF81606">
    <property type="entry name" value="PP2C-like"/>
    <property type="match status" value="1"/>
</dbReference>
<name>A0ABP7WSE7_9ACTN</name>
<dbReference type="CDD" id="cd00130">
    <property type="entry name" value="PAS"/>
    <property type="match status" value="1"/>
</dbReference>
<dbReference type="InterPro" id="IPR036457">
    <property type="entry name" value="PPM-type-like_dom_sf"/>
</dbReference>
<dbReference type="Pfam" id="PF01590">
    <property type="entry name" value="GAF"/>
    <property type="match status" value="1"/>
</dbReference>
<keyword evidence="5" id="KW-1185">Reference proteome</keyword>